<evidence type="ECO:0000256" key="1">
    <source>
        <dbReference type="ARBA" id="ARBA00023235"/>
    </source>
</evidence>
<dbReference type="GO" id="GO:0005777">
    <property type="term" value="C:peroxisome"/>
    <property type="evidence" value="ECO:0007669"/>
    <property type="project" value="TreeGrafter"/>
</dbReference>
<accession>A0A2P6VEN6</accession>
<evidence type="ECO:0000313" key="6">
    <source>
        <dbReference type="EMBL" id="PSC72554.1"/>
    </source>
</evidence>
<proteinExistence type="predicted"/>
<dbReference type="EMBL" id="LHPF02000010">
    <property type="protein sequence ID" value="PSC72554.1"/>
    <property type="molecule type" value="Genomic_DNA"/>
</dbReference>
<dbReference type="GO" id="GO:0003857">
    <property type="term" value="F:(3S)-3-hydroxyacyl-CoA dehydrogenase (NAD+) activity"/>
    <property type="evidence" value="ECO:0007669"/>
    <property type="project" value="TreeGrafter"/>
</dbReference>
<evidence type="ECO:0000256" key="2">
    <source>
        <dbReference type="ARBA" id="ARBA00023239"/>
    </source>
</evidence>
<reference evidence="6 7" key="1">
    <citation type="journal article" date="2018" name="Plant J.">
        <title>Genome sequences of Chlorella sorokiniana UTEX 1602 and Micractinium conductrix SAG 241.80: implications to maltose excretion by a green alga.</title>
        <authorList>
            <person name="Arriola M.B."/>
            <person name="Velmurugan N."/>
            <person name="Zhang Y."/>
            <person name="Plunkett M.H."/>
            <person name="Hondzo H."/>
            <person name="Barney B.M."/>
        </authorList>
    </citation>
    <scope>NUCLEOTIDE SEQUENCE [LARGE SCALE GENOMIC DNA]</scope>
    <source>
        <strain evidence="6 7">SAG 241.80</strain>
    </source>
</reference>
<feature type="compositionally biased region" description="Gly residues" evidence="4">
    <location>
        <begin position="363"/>
        <end position="378"/>
    </location>
</feature>
<dbReference type="Pfam" id="PF00378">
    <property type="entry name" value="ECH_1"/>
    <property type="match status" value="1"/>
</dbReference>
<dbReference type="InterPro" id="IPR029045">
    <property type="entry name" value="ClpP/crotonase-like_dom_sf"/>
</dbReference>
<feature type="region of interest" description="Disordered" evidence="4">
    <location>
        <begin position="347"/>
        <end position="384"/>
    </location>
</feature>
<keyword evidence="5" id="KW-1133">Transmembrane helix</keyword>
<organism evidence="6 7">
    <name type="scientific">Micractinium conductrix</name>
    <dbReference type="NCBI Taxonomy" id="554055"/>
    <lineage>
        <taxon>Eukaryota</taxon>
        <taxon>Viridiplantae</taxon>
        <taxon>Chlorophyta</taxon>
        <taxon>core chlorophytes</taxon>
        <taxon>Trebouxiophyceae</taxon>
        <taxon>Chlorellales</taxon>
        <taxon>Chlorellaceae</taxon>
        <taxon>Chlorella clade</taxon>
        <taxon>Micractinium</taxon>
    </lineage>
</organism>
<dbReference type="OrthoDB" id="1675330at2759"/>
<evidence type="ECO:0000256" key="4">
    <source>
        <dbReference type="SAM" id="MobiDB-lite"/>
    </source>
</evidence>
<dbReference type="Proteomes" id="UP000239649">
    <property type="component" value="Unassembled WGS sequence"/>
</dbReference>
<keyword evidence="3" id="KW-0511">Multifunctional enzyme</keyword>
<dbReference type="PANTHER" id="PTHR23309">
    <property type="entry name" value="3-HYDROXYACYL-COA DEHYROGENASE"/>
    <property type="match status" value="1"/>
</dbReference>
<dbReference type="PANTHER" id="PTHR23309:SF49">
    <property type="entry name" value="PEROXISOMAL BIFUNCTIONAL ENZYME"/>
    <property type="match status" value="1"/>
</dbReference>
<keyword evidence="1" id="KW-0413">Isomerase</keyword>
<evidence type="ECO:0000256" key="5">
    <source>
        <dbReference type="SAM" id="Phobius"/>
    </source>
</evidence>
<dbReference type="Gene3D" id="3.90.226.10">
    <property type="entry name" value="2-enoyl-CoA Hydratase, Chain A, domain 1"/>
    <property type="match status" value="1"/>
</dbReference>
<comment type="caution">
    <text evidence="6">The sequence shown here is derived from an EMBL/GenBank/DDBJ whole genome shotgun (WGS) entry which is preliminary data.</text>
</comment>
<keyword evidence="2" id="KW-0456">Lyase</keyword>
<name>A0A2P6VEN6_9CHLO</name>
<dbReference type="SUPFAM" id="SSF52096">
    <property type="entry name" value="ClpP/crotonase"/>
    <property type="match status" value="1"/>
</dbReference>
<evidence type="ECO:0000313" key="7">
    <source>
        <dbReference type="Proteomes" id="UP000239649"/>
    </source>
</evidence>
<feature type="transmembrane region" description="Helical" evidence="5">
    <location>
        <begin position="319"/>
        <end position="343"/>
    </location>
</feature>
<protein>
    <submittedName>
        <fullName evidence="6">Glyoxysomal fatty acid beta-oxidation multifunctional MFP-a</fullName>
    </submittedName>
</protein>
<keyword evidence="5" id="KW-0472">Membrane</keyword>
<dbReference type="GO" id="GO:0016829">
    <property type="term" value="F:lyase activity"/>
    <property type="evidence" value="ECO:0007669"/>
    <property type="project" value="UniProtKB-KW"/>
</dbReference>
<sequence>MPPLGAPGAPVSLEVAEGVATVTLRSPPVNALNPELFDALFAALRKAQANPDVKAIVLTGSDGKFCAGFDFTLFATPAMSSLLDRRQDTVAQVAALLENGSNPTVAAIEGVALGGGLELAMACNTRVAAAGAQLGLPEVRLGVLPGMGGTQRLPRLVGMRQVLNLMLSGQPIPAEDGLAIGLVDEVAPAGQLLEAARRAAAALGAAVAAGKPGARRRTLQLTQHVQASGEVFADAAAALQEAQATVQRTLAGQEHYRLLLDACASGLMEGVPAGLQKEGEGFRACCNSRLHRMLLHMFKLHKSLCRSRGPAWALLQVQLFVGLAWIWFYVHLIYVWTSFMIGYRKARTGSKKKKEDESSTAAGGSGSGKAAGGGGGSRGAKKAK</sequence>
<dbReference type="InterPro" id="IPR001753">
    <property type="entry name" value="Enoyl-CoA_hydra/iso"/>
</dbReference>
<dbReference type="GO" id="GO:0006635">
    <property type="term" value="P:fatty acid beta-oxidation"/>
    <property type="evidence" value="ECO:0007669"/>
    <property type="project" value="TreeGrafter"/>
</dbReference>
<dbReference type="CDD" id="cd06558">
    <property type="entry name" value="crotonase-like"/>
    <property type="match status" value="1"/>
</dbReference>
<evidence type="ECO:0000256" key="3">
    <source>
        <dbReference type="ARBA" id="ARBA00023268"/>
    </source>
</evidence>
<dbReference type="AlphaFoldDB" id="A0A2P6VEN6"/>
<keyword evidence="5" id="KW-0812">Transmembrane</keyword>
<dbReference type="GO" id="GO:0016853">
    <property type="term" value="F:isomerase activity"/>
    <property type="evidence" value="ECO:0007669"/>
    <property type="project" value="UniProtKB-KW"/>
</dbReference>
<gene>
    <name evidence="6" type="ORF">C2E20_4231</name>
</gene>
<dbReference type="STRING" id="554055.A0A2P6VEN6"/>
<keyword evidence="7" id="KW-1185">Reference proteome</keyword>